<evidence type="ECO:0000256" key="7">
    <source>
        <dbReference type="RuleBase" id="RU363032"/>
    </source>
</evidence>
<keyword evidence="3" id="KW-1003">Cell membrane</keyword>
<accession>A0A918VRE6</accession>
<feature type="transmembrane region" description="Helical" evidence="7">
    <location>
        <begin position="299"/>
        <end position="322"/>
    </location>
</feature>
<feature type="transmembrane region" description="Helical" evidence="7">
    <location>
        <begin position="112"/>
        <end position="133"/>
    </location>
</feature>
<dbReference type="RefSeq" id="WP_189424318.1">
    <property type="nucleotide sequence ID" value="NZ_BMZE01000001.1"/>
</dbReference>
<gene>
    <name evidence="9" type="ORF">GCM10007989_12280</name>
</gene>
<sequence>MNTKIIVQRLAFFALVVWAASTIVFFVPRLSPRNAIRERFGELARTGGFSPGDIEKLIASMQQQFGLDKPIWEQYWQYLGNILRMDFGYSLSRYPMTVTEVIMQSVPWTIGLLLVTTVLSFVIGTLLGAVAAWPKAPAWLRSIATPFILLTGVPPIIMGILLLFFVGFRMKLLPLGGAYSVGLVPNWSWAFFADLMVHQILPALSLILGSVGTWVLSMRGMGITIQGEDYVNFAEHKGLSPGRIFRDYYVRNALLPQVTGLALAIGTVVTSAVVVEQLFGLPGIGTALNLAIRANDFPVIYGIVLFITIAIALLMLLLEFIYPVLDPRIRTN</sequence>
<dbReference type="AlphaFoldDB" id="A0A918VRE6"/>
<feature type="transmembrane region" description="Helical" evidence="7">
    <location>
        <begin position="196"/>
        <end position="216"/>
    </location>
</feature>
<evidence type="ECO:0000256" key="4">
    <source>
        <dbReference type="ARBA" id="ARBA00022692"/>
    </source>
</evidence>
<comment type="subcellular location">
    <subcellularLocation>
        <location evidence="1 7">Cell membrane</location>
        <topology evidence="1 7">Multi-pass membrane protein</topology>
    </subcellularLocation>
</comment>
<evidence type="ECO:0000256" key="3">
    <source>
        <dbReference type="ARBA" id="ARBA00022475"/>
    </source>
</evidence>
<organism evidence="9 10">
    <name type="scientific">Devosia pacifica</name>
    <dbReference type="NCBI Taxonomy" id="1335967"/>
    <lineage>
        <taxon>Bacteria</taxon>
        <taxon>Pseudomonadati</taxon>
        <taxon>Pseudomonadota</taxon>
        <taxon>Alphaproteobacteria</taxon>
        <taxon>Hyphomicrobiales</taxon>
        <taxon>Devosiaceae</taxon>
        <taxon>Devosia</taxon>
    </lineage>
</organism>
<comment type="similarity">
    <text evidence="7">Belongs to the binding-protein-dependent transport system permease family.</text>
</comment>
<dbReference type="PANTHER" id="PTHR30465">
    <property type="entry name" value="INNER MEMBRANE ABC TRANSPORTER"/>
    <property type="match status" value="1"/>
</dbReference>
<dbReference type="GO" id="GO:0055085">
    <property type="term" value="P:transmembrane transport"/>
    <property type="evidence" value="ECO:0007669"/>
    <property type="project" value="InterPro"/>
</dbReference>
<dbReference type="Pfam" id="PF00528">
    <property type="entry name" value="BPD_transp_1"/>
    <property type="match status" value="1"/>
</dbReference>
<dbReference type="PROSITE" id="PS50928">
    <property type="entry name" value="ABC_TM1"/>
    <property type="match status" value="1"/>
</dbReference>
<keyword evidence="10" id="KW-1185">Reference proteome</keyword>
<evidence type="ECO:0000313" key="10">
    <source>
        <dbReference type="Proteomes" id="UP000646579"/>
    </source>
</evidence>
<keyword evidence="5 7" id="KW-1133">Transmembrane helix</keyword>
<evidence type="ECO:0000256" key="5">
    <source>
        <dbReference type="ARBA" id="ARBA00022989"/>
    </source>
</evidence>
<keyword evidence="4 7" id="KW-0812">Transmembrane</keyword>
<dbReference type="GO" id="GO:0005886">
    <property type="term" value="C:plasma membrane"/>
    <property type="evidence" value="ECO:0007669"/>
    <property type="project" value="UniProtKB-SubCell"/>
</dbReference>
<dbReference type="PANTHER" id="PTHR30465:SF0">
    <property type="entry name" value="OLIGOPEPTIDE TRANSPORT SYSTEM PERMEASE PROTEIN APPB"/>
    <property type="match status" value="1"/>
</dbReference>
<evidence type="ECO:0000256" key="6">
    <source>
        <dbReference type="ARBA" id="ARBA00023136"/>
    </source>
</evidence>
<dbReference type="InterPro" id="IPR035906">
    <property type="entry name" value="MetI-like_sf"/>
</dbReference>
<dbReference type="Proteomes" id="UP000646579">
    <property type="component" value="Unassembled WGS sequence"/>
</dbReference>
<dbReference type="Gene3D" id="1.10.3720.10">
    <property type="entry name" value="MetI-like"/>
    <property type="match status" value="1"/>
</dbReference>
<keyword evidence="2 7" id="KW-0813">Transport</keyword>
<keyword evidence="6 7" id="KW-0472">Membrane</keyword>
<reference evidence="9" key="1">
    <citation type="journal article" date="2014" name="Int. J. Syst. Evol. Microbiol.">
        <title>Complete genome sequence of Corynebacterium casei LMG S-19264T (=DSM 44701T), isolated from a smear-ripened cheese.</title>
        <authorList>
            <consortium name="US DOE Joint Genome Institute (JGI-PGF)"/>
            <person name="Walter F."/>
            <person name="Albersmeier A."/>
            <person name="Kalinowski J."/>
            <person name="Ruckert C."/>
        </authorList>
    </citation>
    <scope>NUCLEOTIDE SEQUENCE</scope>
    <source>
        <strain evidence="9">KCTC 32437</strain>
    </source>
</reference>
<feature type="transmembrane region" description="Helical" evidence="7">
    <location>
        <begin position="139"/>
        <end position="165"/>
    </location>
</feature>
<reference evidence="9" key="2">
    <citation type="submission" date="2020-09" db="EMBL/GenBank/DDBJ databases">
        <authorList>
            <person name="Sun Q."/>
            <person name="Kim S."/>
        </authorList>
    </citation>
    <scope>NUCLEOTIDE SEQUENCE</scope>
    <source>
        <strain evidence="9">KCTC 32437</strain>
    </source>
</reference>
<dbReference type="CDD" id="cd06261">
    <property type="entry name" value="TM_PBP2"/>
    <property type="match status" value="1"/>
</dbReference>
<feature type="domain" description="ABC transmembrane type-1" evidence="8">
    <location>
        <begin position="106"/>
        <end position="322"/>
    </location>
</feature>
<evidence type="ECO:0000313" key="9">
    <source>
        <dbReference type="EMBL" id="GHA18523.1"/>
    </source>
</evidence>
<name>A0A918VRE6_9HYPH</name>
<feature type="transmembrane region" description="Helical" evidence="7">
    <location>
        <begin position="6"/>
        <end position="27"/>
    </location>
</feature>
<dbReference type="SUPFAM" id="SSF161098">
    <property type="entry name" value="MetI-like"/>
    <property type="match status" value="1"/>
</dbReference>
<comment type="caution">
    <text evidence="9">The sequence shown here is derived from an EMBL/GenBank/DDBJ whole genome shotgun (WGS) entry which is preliminary data.</text>
</comment>
<evidence type="ECO:0000259" key="8">
    <source>
        <dbReference type="PROSITE" id="PS50928"/>
    </source>
</evidence>
<feature type="transmembrane region" description="Helical" evidence="7">
    <location>
        <begin position="253"/>
        <end position="279"/>
    </location>
</feature>
<evidence type="ECO:0000256" key="1">
    <source>
        <dbReference type="ARBA" id="ARBA00004651"/>
    </source>
</evidence>
<proteinExistence type="inferred from homology"/>
<dbReference type="EMBL" id="BMZE01000001">
    <property type="protein sequence ID" value="GHA18523.1"/>
    <property type="molecule type" value="Genomic_DNA"/>
</dbReference>
<dbReference type="InterPro" id="IPR000515">
    <property type="entry name" value="MetI-like"/>
</dbReference>
<feature type="transmembrane region" description="Helical" evidence="7">
    <location>
        <begin position="172"/>
        <end position="190"/>
    </location>
</feature>
<evidence type="ECO:0000256" key="2">
    <source>
        <dbReference type="ARBA" id="ARBA00022448"/>
    </source>
</evidence>
<protein>
    <submittedName>
        <fullName evidence="9">ABC transporter permease</fullName>
    </submittedName>
</protein>